<evidence type="ECO:0000256" key="1">
    <source>
        <dbReference type="ARBA" id="ARBA00022723"/>
    </source>
</evidence>
<evidence type="ECO:0008006" key="7">
    <source>
        <dbReference type="Google" id="ProtNLM"/>
    </source>
</evidence>
<reference evidence="5 6" key="1">
    <citation type="journal article" date="2018" name="Proc. Natl. Acad. Sci. U.S.A.">
        <title>Draft genome sequence of Camellia sinensis var. sinensis provides insights into the evolution of the tea genome and tea quality.</title>
        <authorList>
            <person name="Wei C."/>
            <person name="Yang H."/>
            <person name="Wang S."/>
            <person name="Zhao J."/>
            <person name="Liu C."/>
            <person name="Gao L."/>
            <person name="Xia E."/>
            <person name="Lu Y."/>
            <person name="Tai Y."/>
            <person name="She G."/>
            <person name="Sun J."/>
            <person name="Cao H."/>
            <person name="Tong W."/>
            <person name="Gao Q."/>
            <person name="Li Y."/>
            <person name="Deng W."/>
            <person name="Jiang X."/>
            <person name="Wang W."/>
            <person name="Chen Q."/>
            <person name="Zhang S."/>
            <person name="Li H."/>
            <person name="Wu J."/>
            <person name="Wang P."/>
            <person name="Li P."/>
            <person name="Shi C."/>
            <person name="Zheng F."/>
            <person name="Jian J."/>
            <person name="Huang B."/>
            <person name="Shan D."/>
            <person name="Shi M."/>
            <person name="Fang C."/>
            <person name="Yue Y."/>
            <person name="Li F."/>
            <person name="Li D."/>
            <person name="Wei S."/>
            <person name="Han B."/>
            <person name="Jiang C."/>
            <person name="Yin Y."/>
            <person name="Xia T."/>
            <person name="Zhang Z."/>
            <person name="Bennetzen J.L."/>
            <person name="Zhao S."/>
            <person name="Wan X."/>
        </authorList>
    </citation>
    <scope>NUCLEOTIDE SEQUENCE [LARGE SCALE GENOMIC DNA]</scope>
    <source>
        <strain evidence="6">cv. Shuchazao</strain>
        <tissue evidence="5">Leaf</tissue>
    </source>
</reference>
<comment type="caution">
    <text evidence="5">The sequence shown here is derived from an EMBL/GenBank/DDBJ whole genome shotgun (WGS) entry which is preliminary data.</text>
</comment>
<evidence type="ECO:0000313" key="5">
    <source>
        <dbReference type="EMBL" id="THG21974.1"/>
    </source>
</evidence>
<dbReference type="GO" id="GO:0016567">
    <property type="term" value="P:protein ubiquitination"/>
    <property type="evidence" value="ECO:0007669"/>
    <property type="project" value="TreeGrafter"/>
</dbReference>
<feature type="transmembrane region" description="Helical" evidence="4">
    <location>
        <begin position="169"/>
        <end position="196"/>
    </location>
</feature>
<evidence type="ECO:0000256" key="2">
    <source>
        <dbReference type="ARBA" id="ARBA00022771"/>
    </source>
</evidence>
<keyword evidence="6" id="KW-1185">Reference proteome</keyword>
<keyword evidence="4" id="KW-0812">Transmembrane</keyword>
<proteinExistence type="predicted"/>
<dbReference type="PANTHER" id="PTHR46858">
    <property type="entry name" value="OS05G0521000 PROTEIN"/>
    <property type="match status" value="1"/>
</dbReference>
<dbReference type="Gene3D" id="3.30.40.10">
    <property type="entry name" value="Zinc/RING finger domain, C3HC4 (zinc finger)"/>
    <property type="match status" value="1"/>
</dbReference>
<dbReference type="InterPro" id="IPR013083">
    <property type="entry name" value="Znf_RING/FYVE/PHD"/>
</dbReference>
<keyword evidence="4" id="KW-1133">Transmembrane helix</keyword>
<evidence type="ECO:0000256" key="3">
    <source>
        <dbReference type="ARBA" id="ARBA00022833"/>
    </source>
</evidence>
<keyword evidence="2" id="KW-0863">Zinc-finger</keyword>
<dbReference type="EMBL" id="SDRB02001064">
    <property type="protein sequence ID" value="THG21974.1"/>
    <property type="molecule type" value="Genomic_DNA"/>
</dbReference>
<evidence type="ECO:0000313" key="6">
    <source>
        <dbReference type="Proteomes" id="UP000306102"/>
    </source>
</evidence>
<dbReference type="AlphaFoldDB" id="A0A4S4EZA7"/>
<dbReference type="Proteomes" id="UP000306102">
    <property type="component" value="Unassembled WGS sequence"/>
</dbReference>
<keyword evidence="3" id="KW-0862">Zinc</keyword>
<keyword evidence="1" id="KW-0479">Metal-binding</keyword>
<organism evidence="5 6">
    <name type="scientific">Camellia sinensis var. sinensis</name>
    <name type="common">China tea</name>
    <dbReference type="NCBI Taxonomy" id="542762"/>
    <lineage>
        <taxon>Eukaryota</taxon>
        <taxon>Viridiplantae</taxon>
        <taxon>Streptophyta</taxon>
        <taxon>Embryophyta</taxon>
        <taxon>Tracheophyta</taxon>
        <taxon>Spermatophyta</taxon>
        <taxon>Magnoliopsida</taxon>
        <taxon>eudicotyledons</taxon>
        <taxon>Gunneridae</taxon>
        <taxon>Pentapetalae</taxon>
        <taxon>asterids</taxon>
        <taxon>Ericales</taxon>
        <taxon>Theaceae</taxon>
        <taxon>Camellia</taxon>
    </lineage>
</organism>
<dbReference type="Pfam" id="PF13920">
    <property type="entry name" value="zf-C3HC4_3"/>
    <property type="match status" value="1"/>
</dbReference>
<evidence type="ECO:0000256" key="4">
    <source>
        <dbReference type="SAM" id="Phobius"/>
    </source>
</evidence>
<gene>
    <name evidence="5" type="ORF">TEA_000985</name>
</gene>
<protein>
    <recommendedName>
        <fullName evidence="7">RING-type domain-containing protein</fullName>
    </recommendedName>
</protein>
<sequence length="343" mass="39188">MMRSAYIFSRMSSMRVSRLCSLKYINGPSTSVDPHESTGAFKATFRLASATPPPARVLSRGNWDPFQWTFWDSYRIYSFCYFATGSGTEFFSTGGLLEWVGKKLTELVTLFQIQAINSICNSRARMQDRNRFMKLSSTIDRHSSLRLQMFSTQYAILFKSNQDDHSESYLALFFVIRMVLYVSILAVLVIVVALIIKYLGDYGNDFIIENTTTSETNHLLPKEAPISFSYGTCEKEDVEKDGKRKSNGNSSDELYDGKICIICYEEPRNCFFVPCGHCATCHVCAHRDIFELRLKRIRIHEPRDSKYLASNGFERNLEVAPLTSLRTLAGLELSRIYAPEPWA</sequence>
<keyword evidence="4" id="KW-0472">Membrane</keyword>
<dbReference type="PANTHER" id="PTHR46858:SF14">
    <property type="entry name" value="RING-TYPE DOMAIN-CONTAINING PROTEIN"/>
    <property type="match status" value="1"/>
</dbReference>
<name>A0A4S4EZA7_CAMSN</name>
<dbReference type="GO" id="GO:0008270">
    <property type="term" value="F:zinc ion binding"/>
    <property type="evidence" value="ECO:0007669"/>
    <property type="project" value="UniProtKB-KW"/>
</dbReference>
<accession>A0A4S4EZA7</accession>
<dbReference type="GO" id="GO:0061630">
    <property type="term" value="F:ubiquitin protein ligase activity"/>
    <property type="evidence" value="ECO:0007669"/>
    <property type="project" value="TreeGrafter"/>
</dbReference>